<evidence type="ECO:0000259" key="8">
    <source>
        <dbReference type="PROSITE" id="PS50195"/>
    </source>
</evidence>
<dbReference type="InterPro" id="IPR037833">
    <property type="entry name" value="SNX27_PX"/>
</dbReference>
<dbReference type="PROSITE" id="PS50195">
    <property type="entry name" value="PX"/>
    <property type="match status" value="1"/>
</dbReference>
<dbReference type="SMART" id="SM00312">
    <property type="entry name" value="PX"/>
    <property type="match status" value="1"/>
</dbReference>
<dbReference type="Pfam" id="PF00788">
    <property type="entry name" value="RA"/>
    <property type="match status" value="1"/>
</dbReference>
<evidence type="ECO:0000259" key="7">
    <source>
        <dbReference type="PROSITE" id="PS50106"/>
    </source>
</evidence>
<keyword evidence="5" id="KW-0472">Membrane</keyword>
<dbReference type="SUPFAM" id="SSF54236">
    <property type="entry name" value="Ubiquitin-like"/>
    <property type="match status" value="1"/>
</dbReference>
<dbReference type="FunFam" id="3.30.1520.10:FF:000003">
    <property type="entry name" value="sorting nexin-27 isoform X2"/>
    <property type="match status" value="1"/>
</dbReference>
<comment type="subcellular location">
    <subcellularLocation>
        <location evidence="2">Early endosome</location>
    </subcellularLocation>
    <subcellularLocation>
        <location evidence="1">Endomembrane system</location>
        <topology evidence="1">Peripheral membrane protein</topology>
    </subcellularLocation>
</comment>
<dbReference type="InterPro" id="IPR037835">
    <property type="entry name" value="SNX27_RA"/>
</dbReference>
<dbReference type="InterPro" id="IPR036034">
    <property type="entry name" value="PDZ_sf"/>
</dbReference>
<dbReference type="InterPro" id="IPR036871">
    <property type="entry name" value="PX_dom_sf"/>
</dbReference>
<gene>
    <name evidence="10" type="ORF">PYW07_002552</name>
</gene>
<feature type="domain" description="PDZ" evidence="7">
    <location>
        <begin position="29"/>
        <end position="122"/>
    </location>
</feature>
<dbReference type="InterPro" id="IPR000159">
    <property type="entry name" value="RA_dom"/>
</dbReference>
<sequence>MAETETDNNSIIRTERNNKSTGPANGPRRVTIYKTETGFGFNVRGQVSEGGQLRSINGELYAPLQHVSAVLENGAAEQAGIRKGDRILEVNGVNVEGSTHRQVVDLIKSGGDCLTLTVISVTQREAERLEPCDDGSAPVGVIGGAANSRATVYQRYDYTDKRSLPVSIPDYRIVMERNTGRSYVAFNVHMAGRHLCSRRYREFAALHHTLRKEFLGFNFPKLPGKWPFTLSEQQLDARRRGLEQYLEKVCAVRVIAESDAVQEFLTDSDDSSNPTPVDLKVLLPDKEVVTVSVLKSTNADDVYRAVCEKIGLSKSVQKYFYLFEIVEYNFERKLQPNECPHSLYIQNYSTASSSCLSIRKWLFNPRTEISVVSEDTTAAAFIFWQNYSTASSSCLSIRKWLFNPRTEISVVSEDTTAAAFIFWQNYSTASSSCLSIRKWLFNPRTEISVVSEDTTAAAFIFWQNYSTASSSCLSIRKWLFNPRTEISVVSEDTTAAAFIFWQNYSTASSSCLSIRKWLFNPRTEISVVSEDTTAAAFIFWQAVEDVNRGVCVAGARLYQLKALQDVRRAADYLALARTLPGYGHVAFPPARTDCRATPALAITIGWSGLKLSSWCEGETGGASAEVSWRAVREWRADDDAAACRLTYVRHDAQARTVALFTPYYQFLCNCMDRIAEEANWVDTGE</sequence>
<dbReference type="Pfam" id="PF00595">
    <property type="entry name" value="PDZ"/>
    <property type="match status" value="1"/>
</dbReference>
<accession>A0AAD7YG35</accession>
<evidence type="ECO:0000256" key="6">
    <source>
        <dbReference type="SAM" id="MobiDB-lite"/>
    </source>
</evidence>
<evidence type="ECO:0000256" key="2">
    <source>
        <dbReference type="ARBA" id="ARBA00004412"/>
    </source>
</evidence>
<dbReference type="Pfam" id="PF00787">
    <property type="entry name" value="PX"/>
    <property type="match status" value="1"/>
</dbReference>
<dbReference type="InterPro" id="IPR001478">
    <property type="entry name" value="PDZ"/>
</dbReference>
<dbReference type="PANTHER" id="PTHR12431">
    <property type="entry name" value="SORTING NEXIN 17 AND 27"/>
    <property type="match status" value="1"/>
</dbReference>
<dbReference type="SMART" id="SM00228">
    <property type="entry name" value="PDZ"/>
    <property type="match status" value="1"/>
</dbReference>
<dbReference type="SUPFAM" id="SSF50156">
    <property type="entry name" value="PDZ domain-like"/>
    <property type="match status" value="1"/>
</dbReference>
<feature type="domain" description="Ras-associating" evidence="9">
    <location>
        <begin position="275"/>
        <end position="363"/>
    </location>
</feature>
<keyword evidence="3" id="KW-0967">Endosome</keyword>
<dbReference type="GO" id="GO:0032266">
    <property type="term" value="F:phosphatidylinositol-3-phosphate binding"/>
    <property type="evidence" value="ECO:0007669"/>
    <property type="project" value="InterPro"/>
</dbReference>
<name>A0AAD7YG35_MYTSE</name>
<dbReference type="FunFam" id="2.30.42.10:FF:000061">
    <property type="entry name" value="sorting nexin-27 isoform X2"/>
    <property type="match status" value="1"/>
</dbReference>
<dbReference type="Gene3D" id="1.20.80.60">
    <property type="match status" value="1"/>
</dbReference>
<dbReference type="Gene3D" id="3.30.1520.10">
    <property type="entry name" value="Phox-like domain"/>
    <property type="match status" value="1"/>
</dbReference>
<dbReference type="Proteomes" id="UP001231518">
    <property type="component" value="Chromosome 13"/>
</dbReference>
<evidence type="ECO:0000256" key="5">
    <source>
        <dbReference type="ARBA" id="ARBA00023136"/>
    </source>
</evidence>
<organism evidence="10 11">
    <name type="scientific">Mythimna separata</name>
    <name type="common">Oriental armyworm</name>
    <name type="synonym">Pseudaletia separata</name>
    <dbReference type="NCBI Taxonomy" id="271217"/>
    <lineage>
        <taxon>Eukaryota</taxon>
        <taxon>Metazoa</taxon>
        <taxon>Ecdysozoa</taxon>
        <taxon>Arthropoda</taxon>
        <taxon>Hexapoda</taxon>
        <taxon>Insecta</taxon>
        <taxon>Pterygota</taxon>
        <taxon>Neoptera</taxon>
        <taxon>Endopterygota</taxon>
        <taxon>Lepidoptera</taxon>
        <taxon>Glossata</taxon>
        <taxon>Ditrysia</taxon>
        <taxon>Noctuoidea</taxon>
        <taxon>Noctuidae</taxon>
        <taxon>Noctuinae</taxon>
        <taxon>Hadenini</taxon>
        <taxon>Mythimna</taxon>
    </lineage>
</organism>
<dbReference type="GO" id="GO:0007165">
    <property type="term" value="P:signal transduction"/>
    <property type="evidence" value="ECO:0007669"/>
    <property type="project" value="InterPro"/>
</dbReference>
<dbReference type="InterPro" id="IPR001683">
    <property type="entry name" value="PX_dom"/>
</dbReference>
<dbReference type="Gene3D" id="2.30.42.10">
    <property type="match status" value="1"/>
</dbReference>
<dbReference type="Gene3D" id="3.10.20.90">
    <property type="entry name" value="Phosphatidylinositol 3-kinase Catalytic Subunit, Chain A, domain 1"/>
    <property type="match status" value="1"/>
</dbReference>
<evidence type="ECO:0000313" key="11">
    <source>
        <dbReference type="Proteomes" id="UP001231518"/>
    </source>
</evidence>
<evidence type="ECO:0000313" key="10">
    <source>
        <dbReference type="EMBL" id="KAJ8714327.1"/>
    </source>
</evidence>
<dbReference type="GO" id="GO:0006886">
    <property type="term" value="P:intracellular protein transport"/>
    <property type="evidence" value="ECO:0007669"/>
    <property type="project" value="TreeGrafter"/>
</dbReference>
<evidence type="ECO:0000259" key="9">
    <source>
        <dbReference type="PROSITE" id="PS50200"/>
    </source>
</evidence>
<dbReference type="PROSITE" id="PS50106">
    <property type="entry name" value="PDZ"/>
    <property type="match status" value="1"/>
</dbReference>
<dbReference type="CDD" id="cd06886">
    <property type="entry name" value="PX_SNX27"/>
    <property type="match status" value="1"/>
</dbReference>
<reference evidence="10" key="1">
    <citation type="submission" date="2023-03" db="EMBL/GenBank/DDBJ databases">
        <title>Chromosome-level genomes of two armyworms, Mythimna separata and Mythimna loreyi, provide insights into the biosynthesis and reception of sex pheromones.</title>
        <authorList>
            <person name="Zhao H."/>
        </authorList>
    </citation>
    <scope>NUCLEOTIDE SEQUENCE</scope>
    <source>
        <strain evidence="10">BeijingLab</strain>
        <tissue evidence="10">Pupa</tissue>
    </source>
</reference>
<comment type="caution">
    <text evidence="10">The sequence shown here is derived from an EMBL/GenBank/DDBJ whole genome shotgun (WGS) entry which is preliminary data.</text>
</comment>
<evidence type="ECO:0008006" key="12">
    <source>
        <dbReference type="Google" id="ProtNLM"/>
    </source>
</evidence>
<keyword evidence="4" id="KW-0446">Lipid-binding</keyword>
<feature type="region of interest" description="Disordered" evidence="6">
    <location>
        <begin position="1"/>
        <end position="29"/>
    </location>
</feature>
<dbReference type="PROSITE" id="PS50200">
    <property type="entry name" value="RA"/>
    <property type="match status" value="1"/>
</dbReference>
<dbReference type="GO" id="GO:0005769">
    <property type="term" value="C:early endosome"/>
    <property type="evidence" value="ECO:0007669"/>
    <property type="project" value="UniProtKB-SubCell"/>
</dbReference>
<dbReference type="FunFam" id="3.10.20.90:FF:000210">
    <property type="entry name" value="Putative Sorting nexin-27"/>
    <property type="match status" value="1"/>
</dbReference>
<proteinExistence type="predicted"/>
<protein>
    <recommendedName>
        <fullName evidence="12">Sorting nexin-27</fullName>
    </recommendedName>
</protein>
<evidence type="ECO:0000256" key="1">
    <source>
        <dbReference type="ARBA" id="ARBA00004184"/>
    </source>
</evidence>
<keyword evidence="11" id="KW-1185">Reference proteome</keyword>
<dbReference type="EMBL" id="JARGEI010000019">
    <property type="protein sequence ID" value="KAJ8714327.1"/>
    <property type="molecule type" value="Genomic_DNA"/>
</dbReference>
<dbReference type="PANTHER" id="PTHR12431:SF19">
    <property type="entry name" value="SORTING NEXIN-27"/>
    <property type="match status" value="1"/>
</dbReference>
<dbReference type="GO" id="GO:0032456">
    <property type="term" value="P:endocytic recycling"/>
    <property type="evidence" value="ECO:0007669"/>
    <property type="project" value="TreeGrafter"/>
</dbReference>
<dbReference type="SUPFAM" id="SSF64268">
    <property type="entry name" value="PX domain"/>
    <property type="match status" value="1"/>
</dbReference>
<dbReference type="InterPro" id="IPR029071">
    <property type="entry name" value="Ubiquitin-like_domsf"/>
</dbReference>
<dbReference type="AlphaFoldDB" id="A0AAD7YG35"/>
<feature type="domain" description="PX" evidence="8">
    <location>
        <begin position="149"/>
        <end position="272"/>
    </location>
</feature>
<evidence type="ECO:0000256" key="3">
    <source>
        <dbReference type="ARBA" id="ARBA00022753"/>
    </source>
</evidence>
<evidence type="ECO:0000256" key="4">
    <source>
        <dbReference type="ARBA" id="ARBA00023121"/>
    </source>
</evidence>
<dbReference type="CDD" id="cd01777">
    <property type="entry name" value="FERM_F1_SNX27"/>
    <property type="match status" value="1"/>
</dbReference>
<dbReference type="CDD" id="cd23070">
    <property type="entry name" value="PDZ_SNX27-like"/>
    <property type="match status" value="1"/>
</dbReference>